<evidence type="ECO:0008006" key="5">
    <source>
        <dbReference type="Google" id="ProtNLM"/>
    </source>
</evidence>
<name>A0AAV1ATE3_VICFA</name>
<reference evidence="3 4" key="1">
    <citation type="submission" date="2023-01" db="EMBL/GenBank/DDBJ databases">
        <authorList>
            <person name="Kreplak J."/>
        </authorList>
    </citation>
    <scope>NUCLEOTIDE SEQUENCE [LARGE SCALE GENOMIC DNA]</scope>
</reference>
<organism evidence="3 4">
    <name type="scientific">Vicia faba</name>
    <name type="common">Broad bean</name>
    <name type="synonym">Faba vulgaris</name>
    <dbReference type="NCBI Taxonomy" id="3906"/>
    <lineage>
        <taxon>Eukaryota</taxon>
        <taxon>Viridiplantae</taxon>
        <taxon>Streptophyta</taxon>
        <taxon>Embryophyta</taxon>
        <taxon>Tracheophyta</taxon>
        <taxon>Spermatophyta</taxon>
        <taxon>Magnoliopsida</taxon>
        <taxon>eudicotyledons</taxon>
        <taxon>Gunneridae</taxon>
        <taxon>Pentapetalae</taxon>
        <taxon>rosids</taxon>
        <taxon>fabids</taxon>
        <taxon>Fabales</taxon>
        <taxon>Fabaceae</taxon>
        <taxon>Papilionoideae</taxon>
        <taxon>50 kb inversion clade</taxon>
        <taxon>NPAAA clade</taxon>
        <taxon>Hologalegina</taxon>
        <taxon>IRL clade</taxon>
        <taxon>Fabeae</taxon>
        <taxon>Vicia</taxon>
    </lineage>
</organism>
<evidence type="ECO:0000256" key="1">
    <source>
        <dbReference type="SAM" id="Coils"/>
    </source>
</evidence>
<feature type="transmembrane region" description="Helical" evidence="2">
    <location>
        <begin position="20"/>
        <end position="44"/>
    </location>
</feature>
<feature type="coiled-coil region" evidence="1">
    <location>
        <begin position="181"/>
        <end position="237"/>
    </location>
</feature>
<dbReference type="AlphaFoldDB" id="A0AAV1ATE3"/>
<dbReference type="Proteomes" id="UP001157006">
    <property type="component" value="Chromosome 5"/>
</dbReference>
<accession>A0AAV1ATE3</accession>
<keyword evidence="2" id="KW-1133">Transmembrane helix</keyword>
<keyword evidence="1" id="KW-0175">Coiled coil</keyword>
<proteinExistence type="predicted"/>
<sequence length="456" mass="52048">MSELSFSNTSNKTNEFSSNILSILFHSCFSIFSHPLYFFYFLFFSPYILKLLSFLSPLFITTTLLILVALLTFTPNFVNQKGGGKSSSSCSSEISVSKLCFFLSILQNFLTWFESDDKDEQIGFLDELEAYLVMFQTSIFEVDEPKSEEDSIFEEADEEFSVEASDVYEFSVEASEVLSIIEEEKKVNLDEENQVEKVEKVVVESIKEEKVLDVKSLVTLFQEYAELENVSSEKEEKEVVKPILDTMFNKVEEGKEKWNMRSGSKVKGNRDMYESKVKSGKSDEEHAFGEALKVKKSQRVDANYGSPQSNWEYSGKVIRNNDEVGSNLGSFGSMRVEKEWRRTLACKLFEERHNKGDGSEGMDMLWETYEKESDKVMKKTNAKKGKKLSEVEYNEDEEEEEEVGAKLCCLQALKFSTGKMNLGMGRPNLVKFSKALKGMGWLHNVGKNGKKNNTTK</sequence>
<dbReference type="PANTHER" id="PTHR36760:SF1">
    <property type="entry name" value="ACIDIC LEUCINE-RICH NUCLEAR PHOSPHOPROTEIN 32 FAMILY B PROTEIN"/>
    <property type="match status" value="1"/>
</dbReference>
<keyword evidence="2" id="KW-0472">Membrane</keyword>
<dbReference type="EMBL" id="OX451740">
    <property type="protein sequence ID" value="CAI8612528.1"/>
    <property type="molecule type" value="Genomic_DNA"/>
</dbReference>
<evidence type="ECO:0000256" key="2">
    <source>
        <dbReference type="SAM" id="Phobius"/>
    </source>
</evidence>
<keyword evidence="4" id="KW-1185">Reference proteome</keyword>
<feature type="transmembrane region" description="Helical" evidence="2">
    <location>
        <begin position="51"/>
        <end position="73"/>
    </location>
</feature>
<evidence type="ECO:0000313" key="3">
    <source>
        <dbReference type="EMBL" id="CAI8612528.1"/>
    </source>
</evidence>
<gene>
    <name evidence="3" type="ORF">VFH_V038600</name>
</gene>
<dbReference type="PANTHER" id="PTHR36760">
    <property type="entry name" value="ACIDIC LEUCINE-RICH NUCLEAR PHOSPHOPROTEIN 32 FAMILY B PROTEIN"/>
    <property type="match status" value="1"/>
</dbReference>
<evidence type="ECO:0000313" key="4">
    <source>
        <dbReference type="Proteomes" id="UP001157006"/>
    </source>
</evidence>
<keyword evidence="2" id="KW-0812">Transmembrane</keyword>
<protein>
    <recommendedName>
        <fullName evidence="5">Transmembrane protein</fullName>
    </recommendedName>
</protein>